<evidence type="ECO:0000313" key="3">
    <source>
        <dbReference type="Proteomes" id="UP001231915"/>
    </source>
</evidence>
<accession>A0ABT7EGZ3</accession>
<evidence type="ECO:0000259" key="1">
    <source>
        <dbReference type="PROSITE" id="PS51186"/>
    </source>
</evidence>
<name>A0ABT7EGZ3_9GAMM</name>
<dbReference type="InterPro" id="IPR016181">
    <property type="entry name" value="Acyl_CoA_acyltransferase"/>
</dbReference>
<dbReference type="PROSITE" id="PS51186">
    <property type="entry name" value="GNAT"/>
    <property type="match status" value="1"/>
</dbReference>
<sequence length="157" mass="17904">MNKDLAFYYLADKPEHLPTVAAWYYKEWCEQSGRYSLAELTEKLEKSLSISELPVNIVALENDELVAAAELKIREMEAYPQYEHWLGGVYVAPEARGKQLATALVSYLLDKAKMANIETLYLQTEHLQGGLYCELGFKPLFEAESKGYQVLVMSKEL</sequence>
<dbReference type="RefSeq" id="WP_284136471.1">
    <property type="nucleotide sequence ID" value="NZ_JASJUT010000002.1"/>
</dbReference>
<dbReference type="EMBL" id="JASJUT010000002">
    <property type="protein sequence ID" value="MDK2594294.1"/>
    <property type="molecule type" value="Genomic_DNA"/>
</dbReference>
<feature type="domain" description="N-acetyltransferase" evidence="1">
    <location>
        <begin position="7"/>
        <end position="157"/>
    </location>
</feature>
<comment type="caution">
    <text evidence="2">The sequence shown here is derived from an EMBL/GenBank/DDBJ whole genome shotgun (WGS) entry which is preliminary data.</text>
</comment>
<evidence type="ECO:0000313" key="2">
    <source>
        <dbReference type="EMBL" id="MDK2594294.1"/>
    </source>
</evidence>
<reference evidence="2 3" key="1">
    <citation type="submission" date="2023-05" db="EMBL/GenBank/DDBJ databases">
        <title>Pseudoalteromonas ardens sp. nov., Pseudoalteromonas obscura sp. nov., and Pseudoalteromonas umbrosa sp. nov., isolated from the coral Montipora capitata.</title>
        <authorList>
            <person name="Thomas E.M."/>
            <person name="Smith E.M."/>
            <person name="Papke E."/>
            <person name="Shlafstein M.D."/>
            <person name="Oline D.K."/>
            <person name="Videau P."/>
            <person name="Saw J.H."/>
            <person name="Strangman W.K."/>
            <person name="Ushijima B."/>
        </authorList>
    </citation>
    <scope>NUCLEOTIDE SEQUENCE [LARGE SCALE GENOMIC DNA]</scope>
    <source>
        <strain evidence="2 3">P94</strain>
    </source>
</reference>
<proteinExistence type="predicted"/>
<protein>
    <submittedName>
        <fullName evidence="2">GNAT family N-acetyltransferase</fullName>
    </submittedName>
</protein>
<dbReference type="Proteomes" id="UP001231915">
    <property type="component" value="Unassembled WGS sequence"/>
</dbReference>
<dbReference type="Gene3D" id="3.40.630.30">
    <property type="match status" value="1"/>
</dbReference>
<dbReference type="CDD" id="cd04301">
    <property type="entry name" value="NAT_SF"/>
    <property type="match status" value="1"/>
</dbReference>
<dbReference type="SUPFAM" id="SSF55729">
    <property type="entry name" value="Acyl-CoA N-acyltransferases (Nat)"/>
    <property type="match status" value="1"/>
</dbReference>
<keyword evidence="3" id="KW-1185">Reference proteome</keyword>
<dbReference type="Pfam" id="PF00583">
    <property type="entry name" value="Acetyltransf_1"/>
    <property type="match status" value="1"/>
</dbReference>
<organism evidence="2 3">
    <name type="scientific">Pseudoalteromonas obscura</name>
    <dbReference type="NCBI Taxonomy" id="3048491"/>
    <lineage>
        <taxon>Bacteria</taxon>
        <taxon>Pseudomonadati</taxon>
        <taxon>Pseudomonadota</taxon>
        <taxon>Gammaproteobacteria</taxon>
        <taxon>Alteromonadales</taxon>
        <taxon>Pseudoalteromonadaceae</taxon>
        <taxon>Pseudoalteromonas</taxon>
    </lineage>
</organism>
<dbReference type="InterPro" id="IPR000182">
    <property type="entry name" value="GNAT_dom"/>
</dbReference>
<gene>
    <name evidence="2" type="ORF">QNM18_04305</name>
</gene>